<dbReference type="Proteomes" id="UP000052023">
    <property type="component" value="Unassembled WGS sequence"/>
</dbReference>
<keyword evidence="10" id="KW-1185">Reference proteome</keyword>
<proteinExistence type="predicted"/>
<evidence type="ECO:0000313" key="9">
    <source>
        <dbReference type="EMBL" id="KRR30488.1"/>
    </source>
</evidence>
<name>A0A0R3NDW0_9BRAD</name>
<dbReference type="InterPro" id="IPR035906">
    <property type="entry name" value="MetI-like_sf"/>
</dbReference>
<evidence type="ECO:0000256" key="4">
    <source>
        <dbReference type="ARBA" id="ARBA00022519"/>
    </source>
</evidence>
<feature type="domain" description="ABC transmembrane type-1" evidence="8">
    <location>
        <begin position="1"/>
        <end position="66"/>
    </location>
</feature>
<dbReference type="EMBL" id="LLYA01000001">
    <property type="protein sequence ID" value="KRR30488.1"/>
    <property type="molecule type" value="Genomic_DNA"/>
</dbReference>
<evidence type="ECO:0000256" key="3">
    <source>
        <dbReference type="ARBA" id="ARBA00022475"/>
    </source>
</evidence>
<reference evidence="9 10" key="1">
    <citation type="submission" date="2014-03" db="EMBL/GenBank/DDBJ databases">
        <title>Bradyrhizobium valentinum sp. nov., isolated from effective nodules of Lupinus mariae-josephae, a lupine endemic of basic-lime soils in Eastern Spain.</title>
        <authorList>
            <person name="Duran D."/>
            <person name="Rey L."/>
            <person name="Navarro A."/>
            <person name="Busquets A."/>
            <person name="Imperial J."/>
            <person name="Ruiz-Argueso T."/>
        </authorList>
    </citation>
    <scope>NUCLEOTIDE SEQUENCE [LARGE SCALE GENOMIC DNA]</scope>
    <source>
        <strain evidence="9 10">Ro19</strain>
    </source>
</reference>
<protein>
    <recommendedName>
        <fullName evidence="8">ABC transmembrane type-1 domain-containing protein</fullName>
    </recommendedName>
</protein>
<dbReference type="InterPro" id="IPR000515">
    <property type="entry name" value="MetI-like"/>
</dbReference>
<evidence type="ECO:0000256" key="6">
    <source>
        <dbReference type="ARBA" id="ARBA00022989"/>
    </source>
</evidence>
<organism evidence="9 10">
    <name type="scientific">Bradyrhizobium retamae</name>
    <dbReference type="NCBI Taxonomy" id="1300035"/>
    <lineage>
        <taxon>Bacteria</taxon>
        <taxon>Pseudomonadati</taxon>
        <taxon>Pseudomonadota</taxon>
        <taxon>Alphaproteobacteria</taxon>
        <taxon>Hyphomicrobiales</taxon>
        <taxon>Nitrobacteraceae</taxon>
        <taxon>Bradyrhizobium</taxon>
    </lineage>
</organism>
<keyword evidence="5" id="KW-0812">Transmembrane</keyword>
<gene>
    <name evidence="9" type="ORF">CQ13_02325</name>
</gene>
<dbReference type="PROSITE" id="PS50928">
    <property type="entry name" value="ABC_TM1"/>
    <property type="match status" value="1"/>
</dbReference>
<dbReference type="PANTHER" id="PTHR43357">
    <property type="entry name" value="INNER MEMBRANE ABC TRANSPORTER PERMEASE PROTEIN YDCV"/>
    <property type="match status" value="1"/>
</dbReference>
<dbReference type="GO" id="GO:0055085">
    <property type="term" value="P:transmembrane transport"/>
    <property type="evidence" value="ECO:0007669"/>
    <property type="project" value="InterPro"/>
</dbReference>
<comment type="caution">
    <text evidence="9">The sequence shown here is derived from an EMBL/GenBank/DDBJ whole genome shotgun (WGS) entry which is preliminary data.</text>
</comment>
<keyword evidence="7" id="KW-0472">Membrane</keyword>
<evidence type="ECO:0000256" key="5">
    <source>
        <dbReference type="ARBA" id="ARBA00022692"/>
    </source>
</evidence>
<evidence type="ECO:0000313" key="10">
    <source>
        <dbReference type="Proteomes" id="UP000052023"/>
    </source>
</evidence>
<dbReference type="SUPFAM" id="SSF161098">
    <property type="entry name" value="MetI-like"/>
    <property type="match status" value="1"/>
</dbReference>
<evidence type="ECO:0000256" key="7">
    <source>
        <dbReference type="ARBA" id="ARBA00023136"/>
    </source>
</evidence>
<dbReference type="GO" id="GO:0005886">
    <property type="term" value="C:plasma membrane"/>
    <property type="evidence" value="ECO:0007669"/>
    <property type="project" value="UniProtKB-SubCell"/>
</dbReference>
<evidence type="ECO:0000259" key="8">
    <source>
        <dbReference type="PROSITE" id="PS50928"/>
    </source>
</evidence>
<sequence length="66" mass="7287">MPPFVLYGTLWILLLAFLTINLPSAYQQLQAAFATIYPELEDASRFLGASRLQSLRQITAPCCAPA</sequence>
<keyword evidence="4" id="KW-0997">Cell inner membrane</keyword>
<keyword evidence="2" id="KW-0813">Transport</keyword>
<keyword evidence="3" id="KW-1003">Cell membrane</keyword>
<dbReference type="AlphaFoldDB" id="A0A0R3NDW0"/>
<accession>A0A0R3NDW0</accession>
<dbReference type="RefSeq" id="WP_057841371.1">
    <property type="nucleotide sequence ID" value="NZ_LLYA01000001.1"/>
</dbReference>
<comment type="subcellular location">
    <subcellularLocation>
        <location evidence="1">Cell inner membrane</location>
        <topology evidence="1">Multi-pass membrane protein</topology>
    </subcellularLocation>
</comment>
<evidence type="ECO:0000256" key="1">
    <source>
        <dbReference type="ARBA" id="ARBA00004429"/>
    </source>
</evidence>
<keyword evidence="6" id="KW-1133">Transmembrane helix</keyword>
<evidence type="ECO:0000256" key="2">
    <source>
        <dbReference type="ARBA" id="ARBA00022448"/>
    </source>
</evidence>
<dbReference type="Gene3D" id="1.10.3720.10">
    <property type="entry name" value="MetI-like"/>
    <property type="match status" value="1"/>
</dbReference>
<dbReference type="PANTHER" id="PTHR43357:SF4">
    <property type="entry name" value="INNER MEMBRANE ABC TRANSPORTER PERMEASE PROTEIN YDCV"/>
    <property type="match status" value="1"/>
</dbReference>